<accession>A0A2S3R1E7</accession>
<proteinExistence type="predicted"/>
<organism evidence="1 2">
    <name type="scientific">Vibrio vulnificus</name>
    <dbReference type="NCBI Taxonomy" id="672"/>
    <lineage>
        <taxon>Bacteria</taxon>
        <taxon>Pseudomonadati</taxon>
        <taxon>Pseudomonadota</taxon>
        <taxon>Gammaproteobacteria</taxon>
        <taxon>Vibrionales</taxon>
        <taxon>Vibrionaceae</taxon>
        <taxon>Vibrio</taxon>
    </lineage>
</organism>
<evidence type="ECO:0000313" key="1">
    <source>
        <dbReference type="EMBL" id="POB46923.1"/>
    </source>
</evidence>
<dbReference type="InterPro" id="IPR058915">
    <property type="entry name" value="AcrVA2-like"/>
</dbReference>
<sequence length="409" mass="46411">MSLVATYYDFVKNIRPHVVKNAELDAELVRKHNPDQLTVHSVDDYADSNLENCLEETKNIVCQKMADESGMPVEMIKSHIQQFPEALKAQLMTLYATINYEFHSVLNFELSGKKTFYFNDNLSDHLANTDINMKADDIEMPFASCQFVYTSESVINAMHNIRGKKGRKDMNTGGIDYKAPVSVFVTLHDSNDENLPGRKLVIVAFQARPPHKSYQILKRELYLGEGWTLEEALRTDWEKLTPDSVQGGLSLSLNETEDVVNEDVSDEVFYTDGLHFYRIILNSILYLDSDNAELIPERSTRSAVEDKAKGIASVPKRRKRLKEAANTSYLDYLDVGRSVQPIVIDKSRDSAGGGDSSGTNKSFARFIVRGHWKQQVHGPKFSLRKRIRIAPYYKGPEMADLVNKPYVVK</sequence>
<gene>
    <name evidence="1" type="ORF">CRN52_12650</name>
</gene>
<dbReference type="AlphaFoldDB" id="A0A2S3R1E7"/>
<dbReference type="RefSeq" id="WP_103200458.1">
    <property type="nucleotide sequence ID" value="NZ_PDGH01000101.1"/>
</dbReference>
<dbReference type="Pfam" id="PF26125">
    <property type="entry name" value="AcrVA2-like"/>
    <property type="match status" value="1"/>
</dbReference>
<dbReference type="Proteomes" id="UP000237466">
    <property type="component" value="Unassembled WGS sequence"/>
</dbReference>
<protein>
    <submittedName>
        <fullName evidence="1">Uncharacterized protein</fullName>
    </submittedName>
</protein>
<reference evidence="1 2" key="1">
    <citation type="journal article" date="2018" name="Front. Microbiol.">
        <title>Phylogeny of Vibrio vulnificus from the Analysis of the Core-Genome: Implications for Intra-Species Taxonomy.</title>
        <authorList>
            <person name="Roig F.J."/>
            <person name="Gonzalez-Candelas F."/>
            <person name="Sanjuan E."/>
            <person name="Fouz B."/>
            <person name="Feil E.J."/>
            <person name="Llorens C."/>
            <person name="Baker-Austin C."/>
            <person name="Oliver J.D."/>
            <person name="Danin-Poleg Y."/>
            <person name="Gibas C.J."/>
            <person name="Kashi Y."/>
            <person name="Gulig P.A."/>
            <person name="Morrison S.S."/>
            <person name="Amaro C."/>
        </authorList>
    </citation>
    <scope>NUCLEOTIDE SEQUENCE [LARGE SCALE GENOMIC DNA]</scope>
    <source>
        <strain evidence="1 2">CECT4608</strain>
    </source>
</reference>
<evidence type="ECO:0000313" key="2">
    <source>
        <dbReference type="Proteomes" id="UP000237466"/>
    </source>
</evidence>
<comment type="caution">
    <text evidence="1">The sequence shown here is derived from an EMBL/GenBank/DDBJ whole genome shotgun (WGS) entry which is preliminary data.</text>
</comment>
<name>A0A2S3R1E7_VIBVL</name>
<dbReference type="EMBL" id="PDGH01000101">
    <property type="protein sequence ID" value="POB46923.1"/>
    <property type="molecule type" value="Genomic_DNA"/>
</dbReference>